<evidence type="ECO:0000256" key="1">
    <source>
        <dbReference type="SAM" id="MobiDB-lite"/>
    </source>
</evidence>
<feature type="signal peptide" evidence="2">
    <location>
        <begin position="1"/>
        <end position="16"/>
    </location>
</feature>
<evidence type="ECO:0000256" key="2">
    <source>
        <dbReference type="SAM" id="SignalP"/>
    </source>
</evidence>
<reference evidence="4" key="1">
    <citation type="submission" date="2021-02" db="EMBL/GenBank/DDBJ databases">
        <authorList>
            <person name="Bekaert M."/>
        </authorList>
    </citation>
    <scope>NUCLEOTIDE SEQUENCE</scope>
    <source>
        <strain evidence="4">IoA-00</strain>
    </source>
</reference>
<dbReference type="InterPro" id="IPR006553">
    <property type="entry name" value="Leu-rich_rpt_Cys-con_subtyp"/>
</dbReference>
<dbReference type="Pfam" id="PF25372">
    <property type="entry name" value="DUF7885"/>
    <property type="match status" value="1"/>
</dbReference>
<dbReference type="OrthoDB" id="423607at2759"/>
<organism evidence="4 5">
    <name type="scientific">Lepeophtheirus salmonis</name>
    <name type="common">Salmon louse</name>
    <name type="synonym">Caligus salmonis</name>
    <dbReference type="NCBI Taxonomy" id="72036"/>
    <lineage>
        <taxon>Eukaryota</taxon>
        <taxon>Metazoa</taxon>
        <taxon>Ecdysozoa</taxon>
        <taxon>Arthropoda</taxon>
        <taxon>Crustacea</taxon>
        <taxon>Multicrustacea</taxon>
        <taxon>Hexanauplia</taxon>
        <taxon>Copepoda</taxon>
        <taxon>Siphonostomatoida</taxon>
        <taxon>Caligidae</taxon>
        <taxon>Lepeophtheirus</taxon>
    </lineage>
</organism>
<dbReference type="SUPFAM" id="SSF52047">
    <property type="entry name" value="RNI-like"/>
    <property type="match status" value="1"/>
</dbReference>
<dbReference type="PANTHER" id="PTHR13318:SF50">
    <property type="entry name" value="F-BOX_LRR-REPEAT PROTEIN 7"/>
    <property type="match status" value="1"/>
</dbReference>
<proteinExistence type="predicted"/>
<name>A0A7R8CE49_LEPSM</name>
<accession>A0A7R8CE49</accession>
<feature type="region of interest" description="Disordered" evidence="1">
    <location>
        <begin position="97"/>
        <end position="117"/>
    </location>
</feature>
<dbReference type="AlphaFoldDB" id="A0A7R8CE49"/>
<dbReference type="EMBL" id="HG994580">
    <property type="protein sequence ID" value="CAF2754579.1"/>
    <property type="molecule type" value="Genomic_DNA"/>
</dbReference>
<dbReference type="GO" id="GO:0031146">
    <property type="term" value="P:SCF-dependent proteasomal ubiquitin-dependent protein catabolic process"/>
    <property type="evidence" value="ECO:0007669"/>
    <property type="project" value="TreeGrafter"/>
</dbReference>
<feature type="compositionally biased region" description="Pro residues" evidence="1">
    <location>
        <begin position="101"/>
        <end position="117"/>
    </location>
</feature>
<protein>
    <submittedName>
        <fullName evidence="4">FBXL7</fullName>
    </submittedName>
</protein>
<gene>
    <name evidence="4" type="ORF">LSAA_1194</name>
</gene>
<dbReference type="InterPro" id="IPR057207">
    <property type="entry name" value="FBXL15_LRR"/>
</dbReference>
<sequence length="435" mass="48501">MFVWSGSVIWFCVVSSTNLSFNTPIISNNSTNPSSLNSSFSYSNHSRQSSYDYYHSRESSIDSSGALPKRYPSSKLSFSSSVDMGYHTLSLNDENSSLLSPFPPSGPRPRPPPPPPKLWEPALWREISFTEGNVNVDAALISLLRQQLDAYVRTASIVGCHRLSDTGVRTLASRCPELRKVEFKNCKNITNESIQDLMTRCASIDHLDLSGSSLISTVNIKSLGPPRSTAALIGVPSSQTLYLRYLDLSDCTRLTDTGLDNVVRNAPHLQFLYLRRCLNLTDVGIKYIATFCLGLKELSLCDVSAITDFGLYELSKLGPSLRYLSIAKCERITDSGVSQITRLCYKLRYLNIRTRLRSLDLGKCDITDEGLRNLAEKSCKLRKLSLKSCEMISDVGIRELAFKCRDLRHLNIQDCGGISIEGYHAIKKVLQKVCH</sequence>
<feature type="domain" description="F-box/LRR-repeat protein 15-like leucin rich repeat" evidence="3">
    <location>
        <begin position="247"/>
        <end position="419"/>
    </location>
</feature>
<evidence type="ECO:0000313" key="5">
    <source>
        <dbReference type="Proteomes" id="UP000675881"/>
    </source>
</evidence>
<evidence type="ECO:0000313" key="4">
    <source>
        <dbReference type="EMBL" id="CAF2754579.1"/>
    </source>
</evidence>
<dbReference type="GO" id="GO:0019005">
    <property type="term" value="C:SCF ubiquitin ligase complex"/>
    <property type="evidence" value="ECO:0007669"/>
    <property type="project" value="TreeGrafter"/>
</dbReference>
<dbReference type="Gene3D" id="3.80.10.10">
    <property type="entry name" value="Ribonuclease Inhibitor"/>
    <property type="match status" value="3"/>
</dbReference>
<dbReference type="Proteomes" id="UP000675881">
    <property type="component" value="Chromosome 1"/>
</dbReference>
<feature type="chain" id="PRO_5043624558" evidence="2">
    <location>
        <begin position="17"/>
        <end position="435"/>
    </location>
</feature>
<dbReference type="SMART" id="SM00367">
    <property type="entry name" value="LRR_CC"/>
    <property type="match status" value="10"/>
</dbReference>
<evidence type="ECO:0000259" key="3">
    <source>
        <dbReference type="Pfam" id="PF25372"/>
    </source>
</evidence>
<keyword evidence="5" id="KW-1185">Reference proteome</keyword>
<keyword evidence="2" id="KW-0732">Signal</keyword>
<dbReference type="PANTHER" id="PTHR13318">
    <property type="entry name" value="PARTNER OF PAIRED, ISOFORM B-RELATED"/>
    <property type="match status" value="1"/>
</dbReference>
<dbReference type="InterPro" id="IPR032675">
    <property type="entry name" value="LRR_dom_sf"/>
</dbReference>